<dbReference type="OrthoDB" id="2305901at2759"/>
<accession>A0A9P6QCS5</accession>
<name>A0A9P6QCS5_9FUNG</name>
<dbReference type="EMBL" id="JAAAJB010000143">
    <property type="protein sequence ID" value="KAG0264256.1"/>
    <property type="molecule type" value="Genomic_DNA"/>
</dbReference>
<evidence type="ECO:0000313" key="1">
    <source>
        <dbReference type="EMBL" id="KAG0264256.1"/>
    </source>
</evidence>
<gene>
    <name evidence="1" type="ORF">DFQ27_001333</name>
</gene>
<dbReference type="SUPFAM" id="SSF52047">
    <property type="entry name" value="RNI-like"/>
    <property type="match status" value="1"/>
</dbReference>
<comment type="caution">
    <text evidence="1">The sequence shown here is derived from an EMBL/GenBank/DDBJ whole genome shotgun (WGS) entry which is preliminary data.</text>
</comment>
<dbReference type="AlphaFoldDB" id="A0A9P6QCS5"/>
<sequence length="493" mass="54925">MLATPSAAVSAVVASSSTCRALALPELLFAVLDTLAAQADQDPVLTQAALRACTLVNRTWYLHANPFMYRAPFLAQCGGRHHSKATKALIRTLTTTSHGAHVRSLARVPSETWELFSSLKDCFTPCPRLSTLTLCFRAGEQGHWMEPFLKENYGQLDPVVRAGMSRVTELDLTSVGVKDGADKDDLTYAEASLNCIAACTRLQKLTTTQADWSQVTELPKTLVDLSISFLYPPSLMSTVALAPFLEGLTRLHVHYTPKAEPPQAFMAVVAHACKQLVHLDVCAESITCASLRTLVANNRDLVTIYLRNCPDEYTKAVLDNPPKKLEVLDMGTVDAKLVLKALEVCPRLVSIGKTIARHATAASNNADYWRQFLDNATQLQELHVERWSDFHNKDLLFNTVLPRLGPKLVNVWFGWRDLLGCEDLDKVLVHCKKLEVLRAPVKGNSQNLIRTFKKHGPASRLREVRLICDNFKLVEDDKRRMYRLMPHLAQFAA</sequence>
<evidence type="ECO:0000313" key="2">
    <source>
        <dbReference type="Proteomes" id="UP000807716"/>
    </source>
</evidence>
<dbReference type="Proteomes" id="UP000807716">
    <property type="component" value="Unassembled WGS sequence"/>
</dbReference>
<dbReference type="InterPro" id="IPR032675">
    <property type="entry name" value="LRR_dom_sf"/>
</dbReference>
<keyword evidence="2" id="KW-1185">Reference proteome</keyword>
<organism evidence="1 2">
    <name type="scientific">Actinomortierella ambigua</name>
    <dbReference type="NCBI Taxonomy" id="1343610"/>
    <lineage>
        <taxon>Eukaryota</taxon>
        <taxon>Fungi</taxon>
        <taxon>Fungi incertae sedis</taxon>
        <taxon>Mucoromycota</taxon>
        <taxon>Mortierellomycotina</taxon>
        <taxon>Mortierellomycetes</taxon>
        <taxon>Mortierellales</taxon>
        <taxon>Mortierellaceae</taxon>
        <taxon>Actinomortierella</taxon>
    </lineage>
</organism>
<reference evidence="1" key="1">
    <citation type="journal article" date="2020" name="Fungal Divers.">
        <title>Resolving the Mortierellaceae phylogeny through synthesis of multi-gene phylogenetics and phylogenomics.</title>
        <authorList>
            <person name="Vandepol N."/>
            <person name="Liber J."/>
            <person name="Desiro A."/>
            <person name="Na H."/>
            <person name="Kennedy M."/>
            <person name="Barry K."/>
            <person name="Grigoriev I.V."/>
            <person name="Miller A.N."/>
            <person name="O'Donnell K."/>
            <person name="Stajich J.E."/>
            <person name="Bonito G."/>
        </authorList>
    </citation>
    <scope>NUCLEOTIDE SEQUENCE</scope>
    <source>
        <strain evidence="1">BC1065</strain>
    </source>
</reference>
<dbReference type="Gene3D" id="3.80.10.10">
    <property type="entry name" value="Ribonuclease Inhibitor"/>
    <property type="match status" value="1"/>
</dbReference>
<protein>
    <submittedName>
        <fullName evidence="1">Uncharacterized protein</fullName>
    </submittedName>
</protein>
<proteinExistence type="predicted"/>